<comment type="function">
    <text evidence="9">Part of the tripartite ATP-independent periplasmic (TRAP) transport system.</text>
</comment>
<sequence length="166" mass="18521">MLNLLRLAERTLLVTIFLTMAGLFFLSVVTREIGGTFASQFAWIEEAVRIMNTFLVFLGLGLALERGRHVGIDSLRERLPERFRSVLLKAIDAIGFGFSMYLAWLGYGLAQFVLKTGQRSPTLDIPMGYVYLAPIIGFALLGLRFGLSFFGVIDRFSKSETEAVEA</sequence>
<evidence type="ECO:0000256" key="2">
    <source>
        <dbReference type="ARBA" id="ARBA00022448"/>
    </source>
</evidence>
<keyword evidence="7 9" id="KW-0472">Membrane</keyword>
<gene>
    <name evidence="11" type="ORF">E7681_00130</name>
</gene>
<evidence type="ECO:0000256" key="5">
    <source>
        <dbReference type="ARBA" id="ARBA00022692"/>
    </source>
</evidence>
<dbReference type="GO" id="GO:0005886">
    <property type="term" value="C:plasma membrane"/>
    <property type="evidence" value="ECO:0007669"/>
    <property type="project" value="UniProtKB-SubCell"/>
</dbReference>
<dbReference type="InterPro" id="IPR055348">
    <property type="entry name" value="DctQ"/>
</dbReference>
<evidence type="ECO:0000313" key="11">
    <source>
        <dbReference type="EMBL" id="THD76287.1"/>
    </source>
</evidence>
<feature type="transmembrane region" description="Helical" evidence="9">
    <location>
        <begin position="86"/>
        <end position="109"/>
    </location>
</feature>
<comment type="subunit">
    <text evidence="9">The complex comprises the extracytoplasmic solute receptor protein and the two transmembrane proteins.</text>
</comment>
<name>A0A4S3MCW0_9RHOB</name>
<accession>A0A4S3MCW0</accession>
<keyword evidence="3" id="KW-1003">Cell membrane</keyword>
<dbReference type="GO" id="GO:0015740">
    <property type="term" value="P:C4-dicarboxylate transport"/>
    <property type="evidence" value="ECO:0007669"/>
    <property type="project" value="TreeGrafter"/>
</dbReference>
<evidence type="ECO:0000256" key="1">
    <source>
        <dbReference type="ARBA" id="ARBA00004429"/>
    </source>
</evidence>
<dbReference type="OrthoDB" id="7843639at2"/>
<keyword evidence="6 9" id="KW-1133">Transmembrane helix</keyword>
<dbReference type="RefSeq" id="WP_136337232.1">
    <property type="nucleotide sequence ID" value="NZ_SSMD01000001.1"/>
</dbReference>
<dbReference type="Proteomes" id="UP000306113">
    <property type="component" value="Unassembled WGS sequence"/>
</dbReference>
<keyword evidence="2 9" id="KW-0813">Transport</keyword>
<dbReference type="PANTHER" id="PTHR35011:SF2">
    <property type="entry name" value="2,3-DIKETO-L-GULONATE TRAP TRANSPORTER SMALL PERMEASE PROTEIN YIAM"/>
    <property type="match status" value="1"/>
</dbReference>
<protein>
    <recommendedName>
        <fullName evidence="9">TRAP transporter small permease protein</fullName>
    </recommendedName>
</protein>
<reference evidence="11 12" key="1">
    <citation type="submission" date="2019-04" db="EMBL/GenBank/DDBJ databases">
        <title>Draft genome sequence of Youngimonas vesicularis.</title>
        <authorList>
            <person name="Hameed A."/>
        </authorList>
    </citation>
    <scope>NUCLEOTIDE SEQUENCE [LARGE SCALE GENOMIC DNA]</scope>
    <source>
        <strain evidence="11 12">CC-AMW-E</strain>
    </source>
</reference>
<dbReference type="EMBL" id="SSMD01000001">
    <property type="protein sequence ID" value="THD76287.1"/>
    <property type="molecule type" value="Genomic_DNA"/>
</dbReference>
<dbReference type="Pfam" id="PF04290">
    <property type="entry name" value="DctQ"/>
    <property type="match status" value="1"/>
</dbReference>
<comment type="caution">
    <text evidence="11">The sequence shown here is derived from an EMBL/GenBank/DDBJ whole genome shotgun (WGS) entry which is preliminary data.</text>
</comment>
<evidence type="ECO:0000256" key="6">
    <source>
        <dbReference type="ARBA" id="ARBA00022989"/>
    </source>
</evidence>
<evidence type="ECO:0000313" key="12">
    <source>
        <dbReference type="Proteomes" id="UP000306113"/>
    </source>
</evidence>
<feature type="domain" description="Tripartite ATP-independent periplasmic transporters DctQ component" evidence="10">
    <location>
        <begin position="20"/>
        <end position="151"/>
    </location>
</feature>
<comment type="subcellular location">
    <subcellularLocation>
        <location evidence="1 9">Cell inner membrane</location>
        <topology evidence="1 9">Multi-pass membrane protein</topology>
    </subcellularLocation>
</comment>
<evidence type="ECO:0000256" key="9">
    <source>
        <dbReference type="RuleBase" id="RU369079"/>
    </source>
</evidence>
<comment type="similarity">
    <text evidence="8 9">Belongs to the TRAP transporter small permease family.</text>
</comment>
<feature type="transmembrane region" description="Helical" evidence="9">
    <location>
        <begin position="49"/>
        <end position="65"/>
    </location>
</feature>
<evidence type="ECO:0000256" key="7">
    <source>
        <dbReference type="ARBA" id="ARBA00023136"/>
    </source>
</evidence>
<dbReference type="GO" id="GO:0022857">
    <property type="term" value="F:transmembrane transporter activity"/>
    <property type="evidence" value="ECO:0007669"/>
    <property type="project" value="UniProtKB-UniRule"/>
</dbReference>
<dbReference type="InterPro" id="IPR007387">
    <property type="entry name" value="TRAP_DctQ"/>
</dbReference>
<keyword evidence="5 9" id="KW-0812">Transmembrane</keyword>
<proteinExistence type="inferred from homology"/>
<evidence type="ECO:0000259" key="10">
    <source>
        <dbReference type="Pfam" id="PF04290"/>
    </source>
</evidence>
<feature type="transmembrane region" description="Helical" evidence="9">
    <location>
        <begin position="12"/>
        <end position="29"/>
    </location>
</feature>
<dbReference type="PANTHER" id="PTHR35011">
    <property type="entry name" value="2,3-DIKETO-L-GULONATE TRAP TRANSPORTER SMALL PERMEASE PROTEIN YIAM"/>
    <property type="match status" value="1"/>
</dbReference>
<evidence type="ECO:0000256" key="8">
    <source>
        <dbReference type="ARBA" id="ARBA00038436"/>
    </source>
</evidence>
<keyword evidence="12" id="KW-1185">Reference proteome</keyword>
<feature type="transmembrane region" description="Helical" evidence="9">
    <location>
        <begin position="129"/>
        <end position="153"/>
    </location>
</feature>
<evidence type="ECO:0000256" key="3">
    <source>
        <dbReference type="ARBA" id="ARBA00022475"/>
    </source>
</evidence>
<keyword evidence="4 9" id="KW-0997">Cell inner membrane</keyword>
<dbReference type="AlphaFoldDB" id="A0A4S3MCW0"/>
<evidence type="ECO:0000256" key="4">
    <source>
        <dbReference type="ARBA" id="ARBA00022519"/>
    </source>
</evidence>
<organism evidence="11 12">
    <name type="scientific">Thalassobius vesicularis</name>
    <dbReference type="NCBI Taxonomy" id="1294297"/>
    <lineage>
        <taxon>Bacteria</taxon>
        <taxon>Pseudomonadati</taxon>
        <taxon>Pseudomonadota</taxon>
        <taxon>Alphaproteobacteria</taxon>
        <taxon>Rhodobacterales</taxon>
        <taxon>Roseobacteraceae</taxon>
        <taxon>Thalassovita</taxon>
    </lineage>
</organism>